<dbReference type="AlphaFoldDB" id="A0AAN6Z101"/>
<protein>
    <submittedName>
        <fullName evidence="1">Uncharacterized protein</fullName>
    </submittedName>
</protein>
<proteinExistence type="predicted"/>
<organism evidence="1 2">
    <name type="scientific">Parathielavia appendiculata</name>
    <dbReference type="NCBI Taxonomy" id="2587402"/>
    <lineage>
        <taxon>Eukaryota</taxon>
        <taxon>Fungi</taxon>
        <taxon>Dikarya</taxon>
        <taxon>Ascomycota</taxon>
        <taxon>Pezizomycotina</taxon>
        <taxon>Sordariomycetes</taxon>
        <taxon>Sordariomycetidae</taxon>
        <taxon>Sordariales</taxon>
        <taxon>Chaetomiaceae</taxon>
        <taxon>Parathielavia</taxon>
    </lineage>
</organism>
<gene>
    <name evidence="1" type="ORF">N657DRAFT_578456</name>
</gene>
<comment type="caution">
    <text evidence="1">The sequence shown here is derived from an EMBL/GenBank/DDBJ whole genome shotgun (WGS) entry which is preliminary data.</text>
</comment>
<evidence type="ECO:0000313" key="2">
    <source>
        <dbReference type="Proteomes" id="UP001302602"/>
    </source>
</evidence>
<dbReference type="Proteomes" id="UP001302602">
    <property type="component" value="Unassembled WGS sequence"/>
</dbReference>
<dbReference type="GeneID" id="87826088"/>
<sequence length="59" mass="6914">MIDDILFYNGLKDEGKDELNKIDRPDTLNRYTAMAIRIDNRVYIYKLYRKGKGAAAPIY</sequence>
<keyword evidence="2" id="KW-1185">Reference proteome</keyword>
<name>A0AAN6Z101_9PEZI</name>
<reference evidence="1" key="2">
    <citation type="submission" date="2023-05" db="EMBL/GenBank/DDBJ databases">
        <authorList>
            <consortium name="Lawrence Berkeley National Laboratory"/>
            <person name="Steindorff A."/>
            <person name="Hensen N."/>
            <person name="Bonometti L."/>
            <person name="Westerberg I."/>
            <person name="Brannstrom I.O."/>
            <person name="Guillou S."/>
            <person name="Cros-Aarteil S."/>
            <person name="Calhoun S."/>
            <person name="Haridas S."/>
            <person name="Kuo A."/>
            <person name="Mondo S."/>
            <person name="Pangilinan J."/>
            <person name="Riley R."/>
            <person name="Labutti K."/>
            <person name="Andreopoulos B."/>
            <person name="Lipzen A."/>
            <person name="Chen C."/>
            <person name="Yanf M."/>
            <person name="Daum C."/>
            <person name="Ng V."/>
            <person name="Clum A."/>
            <person name="Ohm R."/>
            <person name="Martin F."/>
            <person name="Silar P."/>
            <person name="Natvig D."/>
            <person name="Lalanne C."/>
            <person name="Gautier V."/>
            <person name="Ament-Velasquez S.L."/>
            <person name="Kruys A."/>
            <person name="Hutchinson M.I."/>
            <person name="Powell A.J."/>
            <person name="Barry K."/>
            <person name="Miller A.N."/>
            <person name="Grigoriev I.V."/>
            <person name="Debuchy R."/>
            <person name="Gladieux P."/>
            <person name="Thoren M.H."/>
            <person name="Johannesson H."/>
        </authorList>
    </citation>
    <scope>NUCLEOTIDE SEQUENCE</scope>
    <source>
        <strain evidence="1">CBS 731.68</strain>
    </source>
</reference>
<accession>A0AAN6Z101</accession>
<dbReference type="EMBL" id="MU853235">
    <property type="protein sequence ID" value="KAK4121012.1"/>
    <property type="molecule type" value="Genomic_DNA"/>
</dbReference>
<reference evidence="1" key="1">
    <citation type="journal article" date="2023" name="Mol. Phylogenet. Evol.">
        <title>Genome-scale phylogeny and comparative genomics of the fungal order Sordariales.</title>
        <authorList>
            <person name="Hensen N."/>
            <person name="Bonometti L."/>
            <person name="Westerberg I."/>
            <person name="Brannstrom I.O."/>
            <person name="Guillou S."/>
            <person name="Cros-Aarteil S."/>
            <person name="Calhoun S."/>
            <person name="Haridas S."/>
            <person name="Kuo A."/>
            <person name="Mondo S."/>
            <person name="Pangilinan J."/>
            <person name="Riley R."/>
            <person name="LaButti K."/>
            <person name="Andreopoulos B."/>
            <person name="Lipzen A."/>
            <person name="Chen C."/>
            <person name="Yan M."/>
            <person name="Daum C."/>
            <person name="Ng V."/>
            <person name="Clum A."/>
            <person name="Steindorff A."/>
            <person name="Ohm R.A."/>
            <person name="Martin F."/>
            <person name="Silar P."/>
            <person name="Natvig D.O."/>
            <person name="Lalanne C."/>
            <person name="Gautier V."/>
            <person name="Ament-Velasquez S.L."/>
            <person name="Kruys A."/>
            <person name="Hutchinson M.I."/>
            <person name="Powell A.J."/>
            <person name="Barry K."/>
            <person name="Miller A.N."/>
            <person name="Grigoriev I.V."/>
            <person name="Debuchy R."/>
            <person name="Gladieux P."/>
            <person name="Hiltunen Thoren M."/>
            <person name="Johannesson H."/>
        </authorList>
    </citation>
    <scope>NUCLEOTIDE SEQUENCE</scope>
    <source>
        <strain evidence="1">CBS 731.68</strain>
    </source>
</reference>
<dbReference type="RefSeq" id="XP_062644783.1">
    <property type="nucleotide sequence ID" value="XM_062789318.1"/>
</dbReference>
<evidence type="ECO:0000313" key="1">
    <source>
        <dbReference type="EMBL" id="KAK4121012.1"/>
    </source>
</evidence>